<dbReference type="EMBL" id="MT630759">
    <property type="protein sequence ID" value="QNO42714.1"/>
    <property type="molecule type" value="Genomic_DNA"/>
</dbReference>
<accession>A0A7G9Y1A6</accession>
<organism evidence="2">
    <name type="scientific">Candidatus Methanogaster sp. ANME-2c ERB4</name>
    <dbReference type="NCBI Taxonomy" id="2759911"/>
    <lineage>
        <taxon>Archaea</taxon>
        <taxon>Methanobacteriati</taxon>
        <taxon>Methanobacteriota</taxon>
        <taxon>Stenosarchaea group</taxon>
        <taxon>Methanomicrobia</taxon>
        <taxon>Methanosarcinales</taxon>
        <taxon>ANME-2 cluster</taxon>
        <taxon>Candidatus Methanogasteraceae</taxon>
        <taxon>Candidatus Methanogaster</taxon>
    </lineage>
</organism>
<protein>
    <submittedName>
        <fullName evidence="2">Uncharacterized protein</fullName>
    </submittedName>
</protein>
<reference evidence="2" key="1">
    <citation type="submission" date="2020-06" db="EMBL/GenBank/DDBJ databases">
        <title>Unique genomic features of the anaerobic methanotrophic archaea.</title>
        <authorList>
            <person name="Chadwick G.L."/>
            <person name="Skennerton C.T."/>
            <person name="Laso-Perez R."/>
            <person name="Leu A.O."/>
            <person name="Speth D.R."/>
            <person name="Yu H."/>
            <person name="Morgan-Lang C."/>
            <person name="Hatzenpichler R."/>
            <person name="Goudeau D."/>
            <person name="Malmstrom R."/>
            <person name="Brazelton W.J."/>
            <person name="Woyke T."/>
            <person name="Hallam S.J."/>
            <person name="Tyson G.W."/>
            <person name="Wegener G."/>
            <person name="Boetius A."/>
            <person name="Orphan V."/>
        </authorList>
    </citation>
    <scope>NUCLEOTIDE SEQUENCE</scope>
</reference>
<dbReference type="EMBL" id="MT630671">
    <property type="protein sequence ID" value="QNO41790.1"/>
    <property type="molecule type" value="Genomic_DNA"/>
</dbReference>
<gene>
    <name evidence="3" type="ORF">APGODIHH_00003</name>
    <name evidence="2" type="ORF">EABBNKNM_00005</name>
</gene>
<proteinExistence type="predicted"/>
<feature type="transmembrane region" description="Helical" evidence="1">
    <location>
        <begin position="12"/>
        <end position="35"/>
    </location>
</feature>
<evidence type="ECO:0000313" key="2">
    <source>
        <dbReference type="EMBL" id="QNO41790.1"/>
    </source>
</evidence>
<dbReference type="InterPro" id="IPR013783">
    <property type="entry name" value="Ig-like_fold"/>
</dbReference>
<keyword evidence="1" id="KW-0812">Transmembrane</keyword>
<sequence length="377" mass="41964">MCMMYHDESGVSVIIGTLMLILITIIAASGLALMVSGMQKDAMERESHLAAVESENLRIISIDPVGNSTHWHSVNVTIMNLNTADSRVTAISLNGVHAMNYRAKDGSGSGDLDYYKEYPVGYNFKKRVVVPAAGSKEICLNFTEIVINTSENGNITFTGWTNNSVNYTYPLPKHPRVAYPYVLYPDMVYSATVKNVTGSNVIVTPSGNYEMDTTGNITLFYTGSMTNTSNYTINYTTHFDTFPPPFPVSKNEPLTIEVITSLINIFERTFMPPVPLAEVQFEIERVVDSNGSVSYRDYLILDASDSFDPDGFITEYRWAVWDNSTSIYDYNNLTGMKVRPVKLNLATCQNVEIDLEVRDDTGMVSRLSQRSGNITIP</sequence>
<keyword evidence="1" id="KW-1133">Transmembrane helix</keyword>
<evidence type="ECO:0000313" key="3">
    <source>
        <dbReference type="EMBL" id="QNO42714.1"/>
    </source>
</evidence>
<dbReference type="Gene3D" id="2.60.40.10">
    <property type="entry name" value="Immunoglobulins"/>
    <property type="match status" value="1"/>
</dbReference>
<dbReference type="AlphaFoldDB" id="A0A7G9Y1A6"/>
<keyword evidence="1" id="KW-0472">Membrane</keyword>
<name>A0A7G9Y1A6_9EURY</name>
<evidence type="ECO:0000256" key="1">
    <source>
        <dbReference type="SAM" id="Phobius"/>
    </source>
</evidence>